<dbReference type="Proteomes" id="UP000192573">
    <property type="component" value="Unassembled WGS sequence"/>
</dbReference>
<reference evidence="1 2" key="1">
    <citation type="submission" date="2017-03" db="EMBL/GenBank/DDBJ databases">
        <authorList>
            <person name="Afonso C.L."/>
            <person name="Miller P.J."/>
            <person name="Scott M.A."/>
            <person name="Spackman E."/>
            <person name="Goraichik I."/>
            <person name="Dimitrov K.M."/>
            <person name="Suarez D.L."/>
            <person name="Swayne D.E."/>
        </authorList>
    </citation>
    <scope>NUCLEOTIDE SEQUENCE [LARGE SCALE GENOMIC DNA]</scope>
    <source>
        <strain evidence="1 2">ATCC 51113</strain>
    </source>
</reference>
<name>A0A1V8NRI5_CITBR</name>
<comment type="caution">
    <text evidence="1">The sequence shown here is derived from an EMBL/GenBank/DDBJ whole genome shotgun (WGS) entry which is preliminary data.</text>
</comment>
<evidence type="ECO:0000313" key="1">
    <source>
        <dbReference type="EMBL" id="OQM39030.1"/>
    </source>
</evidence>
<sequence length="106" mass="12008">MSEQKSTKLIIVHQIVRVEFSEVVEVPADFSHDETTRLVSDFWNITDRNKLVTAAKFMEPGGQYIERIAPEDNTPGVYKPDLSVTRSPEGELIYRRLSDDAPVTAD</sequence>
<dbReference type="RefSeq" id="WP_080861194.1">
    <property type="nucleotide sequence ID" value="NZ_CP077405.1"/>
</dbReference>
<dbReference type="EMBL" id="NAEW01000037">
    <property type="protein sequence ID" value="OQM39030.1"/>
    <property type="molecule type" value="Genomic_DNA"/>
</dbReference>
<evidence type="ECO:0000313" key="2">
    <source>
        <dbReference type="Proteomes" id="UP000192573"/>
    </source>
</evidence>
<gene>
    <name evidence="1" type="ORF">BZK42_26960</name>
</gene>
<dbReference type="AlphaFoldDB" id="A0A1V8NRI5"/>
<accession>A0A1V8NRI5</accession>
<protein>
    <submittedName>
        <fullName evidence="1">Uncharacterized protein</fullName>
    </submittedName>
</protein>
<proteinExistence type="predicted"/>
<organism evidence="1 2">
    <name type="scientific">Citrobacter braakii</name>
    <dbReference type="NCBI Taxonomy" id="57706"/>
    <lineage>
        <taxon>Bacteria</taxon>
        <taxon>Pseudomonadati</taxon>
        <taxon>Pseudomonadota</taxon>
        <taxon>Gammaproteobacteria</taxon>
        <taxon>Enterobacterales</taxon>
        <taxon>Enterobacteriaceae</taxon>
        <taxon>Citrobacter</taxon>
        <taxon>Citrobacter freundii complex</taxon>
    </lineage>
</organism>